<dbReference type="SUPFAM" id="SSF100950">
    <property type="entry name" value="NagB/RpiA/CoA transferase-like"/>
    <property type="match status" value="1"/>
</dbReference>
<evidence type="ECO:0000259" key="6">
    <source>
        <dbReference type="Pfam" id="PF04545"/>
    </source>
</evidence>
<dbReference type="GO" id="GO:0003700">
    <property type="term" value="F:DNA-binding transcription factor activity"/>
    <property type="evidence" value="ECO:0007669"/>
    <property type="project" value="InterPro"/>
</dbReference>
<dbReference type="Gene3D" id="1.10.10.60">
    <property type="entry name" value="Homeodomain-like"/>
    <property type="match status" value="1"/>
</dbReference>
<keyword evidence="2" id="KW-0805">Transcription regulation</keyword>
<dbReference type="GO" id="GO:0003677">
    <property type="term" value="F:DNA binding"/>
    <property type="evidence" value="ECO:0007669"/>
    <property type="project" value="UniProtKB-KW"/>
</dbReference>
<evidence type="ECO:0008006" key="9">
    <source>
        <dbReference type="Google" id="ProtNLM"/>
    </source>
</evidence>
<dbReference type="PANTHER" id="PTHR34294:SF1">
    <property type="entry name" value="TRANSCRIPTIONAL REGULATOR LSRR"/>
    <property type="match status" value="1"/>
</dbReference>
<keyword evidence="4" id="KW-0804">Transcription</keyword>
<reference evidence="7" key="2">
    <citation type="journal article" date="2021" name="PeerJ">
        <title>Extensive microbial diversity within the chicken gut microbiome revealed by metagenomics and culture.</title>
        <authorList>
            <person name="Gilroy R."/>
            <person name="Ravi A."/>
            <person name="Getino M."/>
            <person name="Pursley I."/>
            <person name="Horton D.L."/>
            <person name="Alikhan N.F."/>
            <person name="Baker D."/>
            <person name="Gharbi K."/>
            <person name="Hall N."/>
            <person name="Watson M."/>
            <person name="Adriaenssens E.M."/>
            <person name="Foster-Nyarko E."/>
            <person name="Jarju S."/>
            <person name="Secka A."/>
            <person name="Antonio M."/>
            <person name="Oren A."/>
            <person name="Chaudhuri R.R."/>
            <person name="La Ragione R."/>
            <person name="Hildebrand F."/>
            <person name="Pallen M.J."/>
        </authorList>
    </citation>
    <scope>NUCLEOTIDE SEQUENCE</scope>
    <source>
        <strain evidence="7">ChiHecec3B27-6122</strain>
    </source>
</reference>
<dbReference type="InterPro" id="IPR007630">
    <property type="entry name" value="RNA_pol_sigma70_r4"/>
</dbReference>
<dbReference type="GO" id="GO:0006352">
    <property type="term" value="P:DNA-templated transcription initiation"/>
    <property type="evidence" value="ECO:0007669"/>
    <property type="project" value="InterPro"/>
</dbReference>
<evidence type="ECO:0000313" key="7">
    <source>
        <dbReference type="EMBL" id="HIS96689.1"/>
    </source>
</evidence>
<evidence type="ECO:0000256" key="1">
    <source>
        <dbReference type="ARBA" id="ARBA00010466"/>
    </source>
</evidence>
<organism evidence="7 8">
    <name type="scientific">Candidatus Scatomorpha pullistercoris</name>
    <dbReference type="NCBI Taxonomy" id="2840929"/>
    <lineage>
        <taxon>Bacteria</taxon>
        <taxon>Bacillati</taxon>
        <taxon>Bacillota</taxon>
        <taxon>Clostridia</taxon>
        <taxon>Eubacteriales</taxon>
        <taxon>Candidatus Scatomorpha</taxon>
    </lineage>
</organism>
<feature type="domain" description="RNA polymerase sigma-70 region 4" evidence="6">
    <location>
        <begin position="10"/>
        <end position="48"/>
    </location>
</feature>
<keyword evidence="3" id="KW-0238">DNA-binding</keyword>
<comment type="similarity">
    <text evidence="1">Belongs to the SorC transcriptional regulatory family.</text>
</comment>
<dbReference type="Pfam" id="PF04545">
    <property type="entry name" value="Sigma70_r4"/>
    <property type="match status" value="1"/>
</dbReference>
<dbReference type="PANTHER" id="PTHR34294">
    <property type="entry name" value="TRANSCRIPTIONAL REGULATOR-RELATED"/>
    <property type="match status" value="1"/>
</dbReference>
<dbReference type="InterPro" id="IPR037171">
    <property type="entry name" value="NagB/RpiA_transferase-like"/>
</dbReference>
<evidence type="ECO:0000256" key="2">
    <source>
        <dbReference type="ARBA" id="ARBA00023015"/>
    </source>
</evidence>
<dbReference type="InterPro" id="IPR013324">
    <property type="entry name" value="RNA_pol_sigma_r3/r4-like"/>
</dbReference>
<name>A0A9D1G4S0_9FIRM</name>
<dbReference type="AlphaFoldDB" id="A0A9D1G4S0"/>
<dbReference type="SUPFAM" id="SSF88659">
    <property type="entry name" value="Sigma3 and sigma4 domains of RNA polymerase sigma factors"/>
    <property type="match status" value="1"/>
</dbReference>
<evidence type="ECO:0000313" key="8">
    <source>
        <dbReference type="Proteomes" id="UP000886876"/>
    </source>
</evidence>
<dbReference type="EMBL" id="DVJS01000039">
    <property type="protein sequence ID" value="HIS96689.1"/>
    <property type="molecule type" value="Genomic_DNA"/>
</dbReference>
<proteinExistence type="inferred from homology"/>
<feature type="domain" description="Sugar-binding" evidence="5">
    <location>
        <begin position="66"/>
        <end position="312"/>
    </location>
</feature>
<protein>
    <recommendedName>
        <fullName evidence="9">Transcriptional regulator</fullName>
    </recommendedName>
</protein>
<sequence>MIPADKRIERLTQVARMYYERDMNQSEIAKALGVSRPLVSVLLSEARECGIVTITINSVESAHELLARRLENRFGLKRAEVVDDADSAEDTNNLVAARAYELCFLMDERPRSVGLGWGSMLGRMADYAETLPDHEGAAKGRLFPLIGGIGASYRGYHTNELARIVSGKAGFEAEYLYLPAFFDSEAELDFARRLETWAAVQNGWDTMELALVNISNYPSYPDLGVEYRFGGRLTERGAVGRLLAHYYDESGRVIEASVNNALQAGVEQLRRAPRTVAVCSTLLRPQSVAGALALGVIDTVCLPRSLAEKVLELH</sequence>
<comment type="caution">
    <text evidence="7">The sequence shown here is derived from an EMBL/GenBank/DDBJ whole genome shotgun (WGS) entry which is preliminary data.</text>
</comment>
<gene>
    <name evidence="7" type="ORF">IAD42_01805</name>
</gene>
<dbReference type="Pfam" id="PF04198">
    <property type="entry name" value="Sugar-bind"/>
    <property type="match status" value="1"/>
</dbReference>
<dbReference type="GO" id="GO:0030246">
    <property type="term" value="F:carbohydrate binding"/>
    <property type="evidence" value="ECO:0007669"/>
    <property type="project" value="InterPro"/>
</dbReference>
<reference evidence="7" key="1">
    <citation type="submission" date="2020-10" db="EMBL/GenBank/DDBJ databases">
        <authorList>
            <person name="Gilroy R."/>
        </authorList>
    </citation>
    <scope>NUCLEOTIDE SEQUENCE</scope>
    <source>
        <strain evidence="7">ChiHecec3B27-6122</strain>
    </source>
</reference>
<evidence type="ECO:0000259" key="5">
    <source>
        <dbReference type="Pfam" id="PF04198"/>
    </source>
</evidence>
<dbReference type="Gene3D" id="3.40.50.1360">
    <property type="match status" value="1"/>
</dbReference>
<dbReference type="InterPro" id="IPR007324">
    <property type="entry name" value="Sugar-bd_dom_put"/>
</dbReference>
<evidence type="ECO:0000256" key="3">
    <source>
        <dbReference type="ARBA" id="ARBA00023125"/>
    </source>
</evidence>
<dbReference type="InterPro" id="IPR051054">
    <property type="entry name" value="SorC_transcr_regulators"/>
</dbReference>
<dbReference type="Proteomes" id="UP000886876">
    <property type="component" value="Unassembled WGS sequence"/>
</dbReference>
<accession>A0A9D1G4S0</accession>
<evidence type="ECO:0000256" key="4">
    <source>
        <dbReference type="ARBA" id="ARBA00023163"/>
    </source>
</evidence>